<accession>A0A8R1U5S2</accession>
<dbReference type="InterPro" id="IPR019428">
    <property type="entry name" value="7TM_GPCR_serpentine_rcpt_Str"/>
</dbReference>
<dbReference type="GO" id="GO:0016020">
    <property type="term" value="C:membrane"/>
    <property type="evidence" value="ECO:0007669"/>
    <property type="project" value="UniProtKB-SubCell"/>
</dbReference>
<feature type="transmembrane region" description="Helical" evidence="8">
    <location>
        <begin position="134"/>
        <end position="153"/>
    </location>
</feature>
<gene>
    <name evidence="9" type="primary">WBGene00096213</name>
</gene>
<evidence type="ECO:0000256" key="1">
    <source>
        <dbReference type="ARBA" id="ARBA00004141"/>
    </source>
</evidence>
<feature type="transmembrane region" description="Helical" evidence="8">
    <location>
        <begin position="81"/>
        <end position="101"/>
    </location>
</feature>
<feature type="transmembrane region" description="Helical" evidence="8">
    <location>
        <begin position="446"/>
        <end position="467"/>
    </location>
</feature>
<dbReference type="Gene3D" id="1.20.1250.20">
    <property type="entry name" value="MFS general substrate transporter like domains"/>
    <property type="match status" value="1"/>
</dbReference>
<reference evidence="9" key="2">
    <citation type="submission" date="2022-06" db="UniProtKB">
        <authorList>
            <consortium name="EnsemblMetazoa"/>
        </authorList>
    </citation>
    <scope>IDENTIFICATION</scope>
    <source>
        <strain evidence="9">PS312</strain>
    </source>
</reference>
<evidence type="ECO:0000313" key="9">
    <source>
        <dbReference type="EnsemblMetazoa" id="PPA06659.1"/>
    </source>
</evidence>
<feature type="transmembrane region" description="Helical" evidence="8">
    <location>
        <begin position="569"/>
        <end position="590"/>
    </location>
</feature>
<dbReference type="InterPro" id="IPR036259">
    <property type="entry name" value="MFS_trans_sf"/>
</dbReference>
<dbReference type="PANTHER" id="PTHR22943">
    <property type="entry name" value="7-TRANSMEMBRANE DOMAIN RECEPTOR C.ELEGANS"/>
    <property type="match status" value="1"/>
</dbReference>
<reference evidence="10" key="1">
    <citation type="journal article" date="2008" name="Nat. Genet.">
        <title>The Pristionchus pacificus genome provides a unique perspective on nematode lifestyle and parasitism.</title>
        <authorList>
            <person name="Dieterich C."/>
            <person name="Clifton S.W."/>
            <person name="Schuster L.N."/>
            <person name="Chinwalla A."/>
            <person name="Delehaunty K."/>
            <person name="Dinkelacker I."/>
            <person name="Fulton L."/>
            <person name="Fulton R."/>
            <person name="Godfrey J."/>
            <person name="Minx P."/>
            <person name="Mitreva M."/>
            <person name="Roeseler W."/>
            <person name="Tian H."/>
            <person name="Witte H."/>
            <person name="Yang S.P."/>
            <person name="Wilson R.K."/>
            <person name="Sommer R.J."/>
        </authorList>
    </citation>
    <scope>NUCLEOTIDE SEQUENCE [LARGE SCALE GENOMIC DNA]</scope>
    <source>
        <strain evidence="10">PS312</strain>
    </source>
</reference>
<comment type="subcellular location">
    <subcellularLocation>
        <location evidence="1">Membrane</location>
        <topology evidence="1">Multi-pass membrane protein</topology>
    </subcellularLocation>
</comment>
<keyword evidence="4 8" id="KW-1133">Transmembrane helix</keyword>
<feature type="compositionally biased region" description="Low complexity" evidence="7">
    <location>
        <begin position="1007"/>
        <end position="1021"/>
    </location>
</feature>
<feature type="compositionally biased region" description="Low complexity" evidence="7">
    <location>
        <begin position="966"/>
        <end position="988"/>
    </location>
</feature>
<dbReference type="SUPFAM" id="SSF103473">
    <property type="entry name" value="MFS general substrate transporter"/>
    <property type="match status" value="1"/>
</dbReference>
<evidence type="ECO:0000256" key="3">
    <source>
        <dbReference type="ARBA" id="ARBA00022692"/>
    </source>
</evidence>
<feature type="transmembrane region" description="Helical" evidence="8">
    <location>
        <begin position="641"/>
        <end position="671"/>
    </location>
</feature>
<evidence type="ECO:0000256" key="8">
    <source>
        <dbReference type="SAM" id="Phobius"/>
    </source>
</evidence>
<keyword evidence="3 8" id="KW-0812">Transmembrane</keyword>
<sequence>MDSRSITSFDTSSATEIPLKNFGYAEPQCITRESPIPRWRRVSSVAILSLLSLFTMFDRYVTAGILPRLEGYYAISNTWGGLIQTAYVVVYVVCLIVIGAIGDRMSRKRIILVATFFWIIFMIISSFIPSNMFWLFIIIRSLTSIGIASVTALSPSLFADYFTGAGRAVCLMIFYMTLPVGSSSSIAFGSSLAQTDYFLWALRLCPIIAIIILIFSVFFLEEPLRGGLEASSVNTSGSVVHNLLSIVKVKSFWLSCLPTLLFNFYMCAFSWWSATLINSAMNSSNYDPAIYHGIPFGGWMGISSAAACVSGILGSIICVNFARLWREGRLCFSASVRAPAFTVGIGCVLSAPCVFGYLLLIDKEMFSAIAICSLGTVFAGGIYPLDVEIVLTVIPSSRRAAALSIMNILMCITGDGPAPFIAGLISDCFLGGGTSSTDQFEALRKGYSIVATIFACLSNSVLIYVIISTNINQVGPYRWLLLAFAIIDVLISLVHFSLMPAVHITEFGYIFWSYRVLNLPTEQAVWIMMIWVLLFYQTFVLTAFHYVYRFVMLCNPPWLSWIQRNPWRNWIAIAVIADSCYVGAIIFDVFKGFYPIDLFRAQFAPVMKGEYRIDLYAPNHPGFFGIVYWARTRGPHETKEWVTASLITIFALTLVFSTSGAVIVYCLFRILKEFAPSGDHLKSATRHMQKQLFRALLWQTIIPAFTSYLPVSFVFVAPLVTGISFGGVGTIMIMSTQIFPMLDLFLVIFFVRGMRASHSLLLMFLTAIALLGAAFPQRQSPYNAPSVEVDSRNIRASNLSISNLTENDNAFALNKTNGIEERQKTQAEDPAAAMSAETVFNIIERVVVVVKHARIRRTRGVATTVFDIIRAITDTVRNIKMDSENAYKIKAYRYVGYAAVSFSSLAVLSLAIFTNNVYTDVLSMKSLPSHNRTARQSGYDLPVDNAPQVHEEPACDGCCTPGPAGPQGAPGRPGHPGAHGAPGSAGNPGRPPATPCEPLTPPPCPQCPAGAPGLPGTPGEAGNDGTPGAPGSKGPDGENGEDGNKGRDGRPGAPGKRGDNGAPGKNADKGESIPGPNGHPGAPGPQGRVGPAGPPGKNGAPGHDGEKGQPGNNGAPGKDGEHGEPGFPGQEGTEGEKGICPKYCALDGGIFFEDGSRR</sequence>
<feature type="transmembrane region" description="Helical" evidence="8">
    <location>
        <begin position="294"/>
        <end position="319"/>
    </location>
</feature>
<evidence type="ECO:0000256" key="2">
    <source>
        <dbReference type="ARBA" id="ARBA00022448"/>
    </source>
</evidence>
<feature type="transmembrane region" description="Helical" evidence="8">
    <location>
        <begin position="110"/>
        <end position="128"/>
    </location>
</feature>
<feature type="transmembrane region" description="Helical" evidence="8">
    <location>
        <begin position="366"/>
        <end position="385"/>
    </location>
</feature>
<feature type="transmembrane region" description="Helical" evidence="8">
    <location>
        <begin position="524"/>
        <end position="548"/>
    </location>
</feature>
<dbReference type="Proteomes" id="UP000005239">
    <property type="component" value="Unassembled WGS sequence"/>
</dbReference>
<feature type="transmembrane region" description="Helical" evidence="8">
    <location>
        <begin position="405"/>
        <end position="426"/>
    </location>
</feature>
<feature type="transmembrane region" description="Helical" evidence="8">
    <location>
        <begin position="200"/>
        <end position="220"/>
    </location>
</feature>
<feature type="transmembrane region" description="Helical" evidence="8">
    <location>
        <begin position="723"/>
        <end position="751"/>
    </location>
</feature>
<keyword evidence="2" id="KW-0813">Transport</keyword>
<dbReference type="InterPro" id="IPR044770">
    <property type="entry name" value="MFS_spinster-like"/>
</dbReference>
<keyword evidence="10" id="KW-1185">Reference proteome</keyword>
<dbReference type="Pfam" id="PF07690">
    <property type="entry name" value="MFS_1"/>
    <property type="match status" value="1"/>
</dbReference>
<feature type="transmembrane region" description="Helical" evidence="8">
    <location>
        <begin position="165"/>
        <end position="188"/>
    </location>
</feature>
<organism evidence="9 10">
    <name type="scientific">Pristionchus pacificus</name>
    <name type="common">Parasitic nematode worm</name>
    <dbReference type="NCBI Taxonomy" id="54126"/>
    <lineage>
        <taxon>Eukaryota</taxon>
        <taxon>Metazoa</taxon>
        <taxon>Ecdysozoa</taxon>
        <taxon>Nematoda</taxon>
        <taxon>Chromadorea</taxon>
        <taxon>Rhabditida</taxon>
        <taxon>Rhabditina</taxon>
        <taxon>Diplogasteromorpha</taxon>
        <taxon>Diplogasteroidea</taxon>
        <taxon>Neodiplogasteridae</taxon>
        <taxon>Pristionchus</taxon>
    </lineage>
</organism>
<feature type="transmembrane region" description="Helical" evidence="8">
    <location>
        <begin position="479"/>
        <end position="504"/>
    </location>
</feature>
<dbReference type="CDD" id="cd17328">
    <property type="entry name" value="MFS_spinster_like"/>
    <property type="match status" value="1"/>
</dbReference>
<dbReference type="InterPro" id="IPR020846">
    <property type="entry name" value="MFS_dom"/>
</dbReference>
<evidence type="ECO:0000256" key="6">
    <source>
        <dbReference type="ARBA" id="ARBA00024338"/>
    </source>
</evidence>
<feature type="transmembrane region" description="Helical" evidence="8">
    <location>
        <begin position="340"/>
        <end position="360"/>
    </location>
</feature>
<dbReference type="PANTHER" id="PTHR22943:SF248">
    <property type="entry name" value="SEVEN TM RECEPTOR"/>
    <property type="match status" value="1"/>
</dbReference>
<feature type="compositionally biased region" description="Pro residues" evidence="7">
    <location>
        <begin position="989"/>
        <end position="1006"/>
    </location>
</feature>
<evidence type="ECO:0000313" key="10">
    <source>
        <dbReference type="Proteomes" id="UP000005239"/>
    </source>
</evidence>
<feature type="transmembrane region" description="Helical" evidence="8">
    <location>
        <begin position="758"/>
        <end position="775"/>
    </location>
</feature>
<protein>
    <submittedName>
        <fullName evidence="9">G protein-coupled receptor</fullName>
    </submittedName>
</protein>
<accession>A0A2A6CPC0</accession>
<feature type="transmembrane region" description="Helical" evidence="8">
    <location>
        <begin position="692"/>
        <end position="717"/>
    </location>
</feature>
<feature type="transmembrane region" description="Helical" evidence="8">
    <location>
        <begin position="42"/>
        <end position="61"/>
    </location>
</feature>
<feature type="region of interest" description="Disordered" evidence="7">
    <location>
        <begin position="966"/>
        <end position="1140"/>
    </location>
</feature>
<dbReference type="EnsemblMetazoa" id="PPA06659.1">
    <property type="protein sequence ID" value="PPA06659.1"/>
    <property type="gene ID" value="WBGene00096213"/>
</dbReference>
<evidence type="ECO:0000256" key="7">
    <source>
        <dbReference type="SAM" id="MobiDB-lite"/>
    </source>
</evidence>
<name>A0A2A6CPC0_PRIPA</name>
<comment type="similarity">
    <text evidence="6">Belongs to the major facilitator superfamily. Spinster (TC 2.A.1.49) family.</text>
</comment>
<evidence type="ECO:0000256" key="5">
    <source>
        <dbReference type="ARBA" id="ARBA00023136"/>
    </source>
</evidence>
<dbReference type="GO" id="GO:0022857">
    <property type="term" value="F:transmembrane transporter activity"/>
    <property type="evidence" value="ECO:0007669"/>
    <property type="project" value="InterPro"/>
</dbReference>
<dbReference type="AlphaFoldDB" id="A0A2A6CPC0"/>
<dbReference type="InterPro" id="IPR011701">
    <property type="entry name" value="MFS"/>
</dbReference>
<feature type="transmembrane region" description="Helical" evidence="8">
    <location>
        <begin position="252"/>
        <end position="274"/>
    </location>
</feature>
<keyword evidence="5 8" id="KW-0472">Membrane</keyword>
<proteinExistence type="inferred from homology"/>
<dbReference type="SUPFAM" id="SSF81321">
    <property type="entry name" value="Family A G protein-coupled receptor-like"/>
    <property type="match status" value="1"/>
</dbReference>
<dbReference type="Pfam" id="PF10326">
    <property type="entry name" value="7TM_GPCR_Str"/>
    <property type="match status" value="1"/>
</dbReference>
<dbReference type="PROSITE" id="PS50850">
    <property type="entry name" value="MFS"/>
    <property type="match status" value="1"/>
</dbReference>
<evidence type="ECO:0000256" key="4">
    <source>
        <dbReference type="ARBA" id="ARBA00022989"/>
    </source>
</evidence>